<dbReference type="AlphaFoldDB" id="A0A1N7IXD8"/>
<protein>
    <submittedName>
        <fullName evidence="4">YtkA-like</fullName>
    </submittedName>
</protein>
<organism evidence="4 5">
    <name type="scientific">Kroppenstedtia eburnea</name>
    <dbReference type="NCBI Taxonomy" id="714067"/>
    <lineage>
        <taxon>Bacteria</taxon>
        <taxon>Bacillati</taxon>
        <taxon>Bacillota</taxon>
        <taxon>Bacilli</taxon>
        <taxon>Bacillales</taxon>
        <taxon>Thermoactinomycetaceae</taxon>
        <taxon>Kroppenstedtia</taxon>
    </lineage>
</organism>
<dbReference type="InterPro" id="IPR013783">
    <property type="entry name" value="Ig-like_fold"/>
</dbReference>
<evidence type="ECO:0000256" key="1">
    <source>
        <dbReference type="SAM" id="MobiDB-lite"/>
    </source>
</evidence>
<gene>
    <name evidence="4" type="ORF">SAMN05421790_101468</name>
</gene>
<evidence type="ECO:0000313" key="4">
    <source>
        <dbReference type="EMBL" id="SIS41763.1"/>
    </source>
</evidence>
<dbReference type="Pfam" id="PF13115">
    <property type="entry name" value="YtkA"/>
    <property type="match status" value="1"/>
</dbReference>
<dbReference type="RefSeq" id="WP_009708837.1">
    <property type="nucleotide sequence ID" value="NZ_CP048103.1"/>
</dbReference>
<feature type="compositionally biased region" description="Basic and acidic residues" evidence="1">
    <location>
        <begin position="26"/>
        <end position="53"/>
    </location>
</feature>
<keyword evidence="5" id="KW-1185">Reference proteome</keyword>
<dbReference type="EMBL" id="FTOD01000001">
    <property type="protein sequence ID" value="SIS41763.1"/>
    <property type="molecule type" value="Genomic_DNA"/>
</dbReference>
<dbReference type="OrthoDB" id="2679563at2"/>
<evidence type="ECO:0000256" key="2">
    <source>
        <dbReference type="SAM" id="SignalP"/>
    </source>
</evidence>
<feature type="region of interest" description="Disordered" evidence="1">
    <location>
        <begin position="22"/>
        <end position="53"/>
    </location>
</feature>
<dbReference type="Proteomes" id="UP000186795">
    <property type="component" value="Unassembled WGS sequence"/>
</dbReference>
<keyword evidence="2" id="KW-0732">Signal</keyword>
<dbReference type="PROSITE" id="PS51257">
    <property type="entry name" value="PROKAR_LIPOPROTEIN"/>
    <property type="match status" value="1"/>
</dbReference>
<reference evidence="5" key="1">
    <citation type="submission" date="2017-01" db="EMBL/GenBank/DDBJ databases">
        <authorList>
            <person name="Varghese N."/>
            <person name="Submissions S."/>
        </authorList>
    </citation>
    <scope>NUCLEOTIDE SEQUENCE [LARGE SCALE GENOMIC DNA]</scope>
    <source>
        <strain evidence="5">DSM 45196</strain>
    </source>
</reference>
<evidence type="ECO:0000259" key="3">
    <source>
        <dbReference type="Pfam" id="PF13115"/>
    </source>
</evidence>
<evidence type="ECO:0000313" key="5">
    <source>
        <dbReference type="Proteomes" id="UP000186795"/>
    </source>
</evidence>
<feature type="chain" id="PRO_5039222821" evidence="2">
    <location>
        <begin position="22"/>
        <end position="156"/>
    </location>
</feature>
<feature type="domain" description="YtkA-like" evidence="3">
    <location>
        <begin position="58"/>
        <end position="137"/>
    </location>
</feature>
<dbReference type="Gene3D" id="2.60.40.10">
    <property type="entry name" value="Immunoglobulins"/>
    <property type="match status" value="1"/>
</dbReference>
<accession>A0A1N7IXD8</accession>
<feature type="signal peptide" evidence="2">
    <location>
        <begin position="1"/>
        <end position="21"/>
    </location>
</feature>
<dbReference type="InterPro" id="IPR032693">
    <property type="entry name" value="YtkA-like_dom"/>
</dbReference>
<sequence>MSAKRWMIGVLALMTAVGLTACGTTPKKETPEKQDQKAHEEDHHGHEGDHDEAAGDLAQVEMNLPEDVRAGKEIRIEVRITHGGKPVNDADEVKFEIWKKGAPKGEHEKIDAKKSGDGVYSIQHTFAEAGEYKVMYHVTAKGGHVMEPAETLTVGP</sequence>
<name>A0A1N7IXD8_9BACL</name>
<proteinExistence type="predicted"/>